<dbReference type="GO" id="GO:0032259">
    <property type="term" value="P:methylation"/>
    <property type="evidence" value="ECO:0007669"/>
    <property type="project" value="UniProtKB-KW"/>
</dbReference>
<dbReference type="GO" id="GO:0008168">
    <property type="term" value="F:methyltransferase activity"/>
    <property type="evidence" value="ECO:0007669"/>
    <property type="project" value="UniProtKB-KW"/>
</dbReference>
<dbReference type="InterPro" id="IPR041698">
    <property type="entry name" value="Methyltransf_25"/>
</dbReference>
<dbReference type="PATRIC" id="fig|1178515.4.peg.2728"/>
<dbReference type="EMBL" id="CP011388">
    <property type="protein sequence ID" value="ANE47124.1"/>
    <property type="molecule type" value="Genomic_DNA"/>
</dbReference>
<keyword evidence="1 5" id="KW-0489">Methyltransferase</keyword>
<evidence type="ECO:0000313" key="5">
    <source>
        <dbReference type="EMBL" id="ANE47124.1"/>
    </source>
</evidence>
<organism evidence="5 6">
    <name type="scientific">Paenibacillus swuensis</name>
    <dbReference type="NCBI Taxonomy" id="1178515"/>
    <lineage>
        <taxon>Bacteria</taxon>
        <taxon>Bacillati</taxon>
        <taxon>Bacillota</taxon>
        <taxon>Bacilli</taxon>
        <taxon>Bacillales</taxon>
        <taxon>Paenibacillaceae</taxon>
        <taxon>Paenibacillus</taxon>
    </lineage>
</organism>
<dbReference type="Proteomes" id="UP000076927">
    <property type="component" value="Chromosome"/>
</dbReference>
<dbReference type="CDD" id="cd02440">
    <property type="entry name" value="AdoMet_MTases"/>
    <property type="match status" value="1"/>
</dbReference>
<dbReference type="Pfam" id="PF13649">
    <property type="entry name" value="Methyltransf_25"/>
    <property type="match status" value="1"/>
</dbReference>
<name>A0A172TJN5_9BACL</name>
<dbReference type="AlphaFoldDB" id="A0A172TJN5"/>
<proteinExistence type="predicted"/>
<dbReference type="OrthoDB" id="9811589at2"/>
<protein>
    <submittedName>
        <fullName evidence="5">SAM-dependent methyltransferase</fullName>
    </submittedName>
</protein>
<evidence type="ECO:0000256" key="3">
    <source>
        <dbReference type="ARBA" id="ARBA00022691"/>
    </source>
</evidence>
<accession>A0A172TJN5</accession>
<keyword evidence="6" id="KW-1185">Reference proteome</keyword>
<evidence type="ECO:0000256" key="2">
    <source>
        <dbReference type="ARBA" id="ARBA00022679"/>
    </source>
</evidence>
<keyword evidence="3" id="KW-0949">S-adenosyl-L-methionine</keyword>
<dbReference type="STRING" id="1178515.SY83_13605"/>
<sequence>MKAWFEQSFGKDYLTVYKHRDLLGAQQEVKGMMDWLQLPAGANVLDLCCGMGRHSLALAELGYNVTGMDLSEVLLAEAEAMDSAGQVTWIRGDMREVPLEGPYDALVNLFTSFGYFNEDEENSKVIKEIGRLLKPGGLFIIDFLNASWVEAHLVPESLRSDGDIHILEQRVVEEGFVKKKITLHEAGAEPRVYYEQVKLYGLPDMIKFCEDYGLTIDRVYGEYSAEEYKADTSSRLIMVGHKQVNGDG</sequence>
<dbReference type="PANTHER" id="PTHR43464:SF19">
    <property type="entry name" value="UBIQUINONE BIOSYNTHESIS O-METHYLTRANSFERASE, MITOCHONDRIAL"/>
    <property type="match status" value="1"/>
</dbReference>
<feature type="domain" description="Methyltransferase" evidence="4">
    <location>
        <begin position="44"/>
        <end position="137"/>
    </location>
</feature>
<dbReference type="SUPFAM" id="SSF53335">
    <property type="entry name" value="S-adenosyl-L-methionine-dependent methyltransferases"/>
    <property type="match status" value="1"/>
</dbReference>
<evidence type="ECO:0000256" key="1">
    <source>
        <dbReference type="ARBA" id="ARBA00022603"/>
    </source>
</evidence>
<gene>
    <name evidence="5" type="ORF">SY83_13605</name>
</gene>
<dbReference type="RefSeq" id="WP_068607342.1">
    <property type="nucleotide sequence ID" value="NZ_CP011388.1"/>
</dbReference>
<keyword evidence="2 5" id="KW-0808">Transferase</keyword>
<reference evidence="5 6" key="1">
    <citation type="submission" date="2015-01" db="EMBL/GenBank/DDBJ databases">
        <title>Paenibacillus swuensis/DY6/whole genome sequencing.</title>
        <authorList>
            <person name="Kim M.K."/>
            <person name="Srinivasan S."/>
            <person name="Lee J.-J."/>
        </authorList>
    </citation>
    <scope>NUCLEOTIDE SEQUENCE [LARGE SCALE GENOMIC DNA]</scope>
    <source>
        <strain evidence="5 6">DY6</strain>
    </source>
</reference>
<evidence type="ECO:0000259" key="4">
    <source>
        <dbReference type="Pfam" id="PF13649"/>
    </source>
</evidence>
<dbReference type="Gene3D" id="3.40.50.150">
    <property type="entry name" value="Vaccinia Virus protein VP39"/>
    <property type="match status" value="1"/>
</dbReference>
<dbReference type="Gene3D" id="2.20.25.110">
    <property type="entry name" value="S-adenosyl-L-methionine-dependent methyltransferases"/>
    <property type="match status" value="1"/>
</dbReference>
<evidence type="ECO:0000313" key="6">
    <source>
        <dbReference type="Proteomes" id="UP000076927"/>
    </source>
</evidence>
<dbReference type="InterPro" id="IPR029063">
    <property type="entry name" value="SAM-dependent_MTases_sf"/>
</dbReference>
<dbReference type="PANTHER" id="PTHR43464">
    <property type="entry name" value="METHYLTRANSFERASE"/>
    <property type="match status" value="1"/>
</dbReference>
<dbReference type="KEGG" id="pswu:SY83_13605"/>